<feature type="domain" description="LysM" evidence="2">
    <location>
        <begin position="27"/>
        <end position="71"/>
    </location>
</feature>
<evidence type="ECO:0000259" key="2">
    <source>
        <dbReference type="PROSITE" id="PS51782"/>
    </source>
</evidence>
<reference evidence="3" key="1">
    <citation type="submission" date="2020-12" db="EMBL/GenBank/DDBJ databases">
        <title>Metabolic potential, ecology and presence of endohyphal bacteria is reflected in genomic diversity of Mucoromycotina.</title>
        <authorList>
            <person name="Muszewska A."/>
            <person name="Okrasinska A."/>
            <person name="Steczkiewicz K."/>
            <person name="Drgas O."/>
            <person name="Orlowska M."/>
            <person name="Perlinska-Lenart U."/>
            <person name="Aleksandrzak-Piekarczyk T."/>
            <person name="Szatraj K."/>
            <person name="Zielenkiewicz U."/>
            <person name="Pilsyk S."/>
            <person name="Malc E."/>
            <person name="Mieczkowski P."/>
            <person name="Kruszewska J.S."/>
            <person name="Biernat P."/>
            <person name="Pawlowska J."/>
        </authorList>
    </citation>
    <scope>NUCLEOTIDE SEQUENCE</scope>
    <source>
        <strain evidence="3">WA0000051536</strain>
    </source>
</reference>
<dbReference type="PROSITE" id="PS51782">
    <property type="entry name" value="LYSM"/>
    <property type="match status" value="1"/>
</dbReference>
<evidence type="ECO:0000313" key="3">
    <source>
        <dbReference type="EMBL" id="KAG2181496.1"/>
    </source>
</evidence>
<proteinExistence type="predicted"/>
<dbReference type="EMBL" id="JAEPRA010000008">
    <property type="protein sequence ID" value="KAG2181496.1"/>
    <property type="molecule type" value="Genomic_DNA"/>
</dbReference>
<protein>
    <recommendedName>
        <fullName evidence="2">LysM domain-containing protein</fullName>
    </recommendedName>
</protein>
<keyword evidence="4" id="KW-1185">Reference proteome</keyword>
<dbReference type="InterPro" id="IPR018392">
    <property type="entry name" value="LysM"/>
</dbReference>
<comment type="caution">
    <text evidence="3">The sequence shown here is derived from an EMBL/GenBank/DDBJ whole genome shotgun (WGS) entry which is preliminary data.</text>
</comment>
<sequence>MKFAAVVAVTAFAAVVTASGPAAGCLQTYIVKDGDGCEGIAASFSLTPDAFYTMNPGLHHAGDHAQQKAVSSAAPTSVAPATASTVAASTKAAVSSVTTMVSASASGSMSMSTMAVPSGSAAANASVSASGSAAGASTTAAKSAGEKVVSSIAMVALLAGAASVLAF</sequence>
<feature type="chain" id="PRO_5034017621" description="LysM domain-containing protein" evidence="1">
    <location>
        <begin position="19"/>
        <end position="167"/>
    </location>
</feature>
<feature type="signal peptide" evidence="1">
    <location>
        <begin position="1"/>
        <end position="18"/>
    </location>
</feature>
<dbReference type="InterPro" id="IPR036779">
    <property type="entry name" value="LysM_dom_sf"/>
</dbReference>
<accession>A0A8H7PWQ3</accession>
<dbReference type="OrthoDB" id="2281372at2759"/>
<gene>
    <name evidence="3" type="ORF">INT44_008309</name>
</gene>
<dbReference type="CDD" id="cd00118">
    <property type="entry name" value="LysM"/>
    <property type="match status" value="1"/>
</dbReference>
<evidence type="ECO:0000313" key="4">
    <source>
        <dbReference type="Proteomes" id="UP000612746"/>
    </source>
</evidence>
<dbReference type="Gene3D" id="3.10.350.10">
    <property type="entry name" value="LysM domain"/>
    <property type="match status" value="1"/>
</dbReference>
<keyword evidence="1" id="KW-0732">Signal</keyword>
<dbReference type="SUPFAM" id="SSF54106">
    <property type="entry name" value="LysM domain"/>
    <property type="match status" value="1"/>
</dbReference>
<dbReference type="Proteomes" id="UP000612746">
    <property type="component" value="Unassembled WGS sequence"/>
</dbReference>
<evidence type="ECO:0000256" key="1">
    <source>
        <dbReference type="SAM" id="SignalP"/>
    </source>
</evidence>
<dbReference type="AlphaFoldDB" id="A0A8H7PWQ3"/>
<organism evidence="3 4">
    <name type="scientific">Umbelopsis vinacea</name>
    <dbReference type="NCBI Taxonomy" id="44442"/>
    <lineage>
        <taxon>Eukaryota</taxon>
        <taxon>Fungi</taxon>
        <taxon>Fungi incertae sedis</taxon>
        <taxon>Mucoromycota</taxon>
        <taxon>Mucoromycotina</taxon>
        <taxon>Umbelopsidomycetes</taxon>
        <taxon>Umbelopsidales</taxon>
        <taxon>Umbelopsidaceae</taxon>
        <taxon>Umbelopsis</taxon>
    </lineage>
</organism>
<name>A0A8H7PWQ3_9FUNG</name>